<evidence type="ECO:0000313" key="3">
    <source>
        <dbReference type="EMBL" id="ABM60098.1"/>
    </source>
</evidence>
<gene>
    <name evidence="3" type="ordered locus">Veis_4395</name>
</gene>
<dbReference type="InterPro" id="IPR010810">
    <property type="entry name" value="Flagellin_hook_IN_motif"/>
</dbReference>
<keyword evidence="3" id="KW-0282">Flagellum</keyword>
<organism evidence="3 4">
    <name type="scientific">Verminephrobacter eiseniae (strain EF01-2)</name>
    <dbReference type="NCBI Taxonomy" id="391735"/>
    <lineage>
        <taxon>Bacteria</taxon>
        <taxon>Pseudomonadati</taxon>
        <taxon>Pseudomonadota</taxon>
        <taxon>Betaproteobacteria</taxon>
        <taxon>Burkholderiales</taxon>
        <taxon>Comamonadaceae</taxon>
        <taxon>Verminephrobacter</taxon>
    </lineage>
</organism>
<keyword evidence="3" id="KW-0966">Cell projection</keyword>
<dbReference type="EMBL" id="CP000542">
    <property type="protein sequence ID" value="ABM60098.1"/>
    <property type="molecule type" value="Genomic_DNA"/>
</dbReference>
<comment type="subcellular location">
    <subcellularLocation>
        <location evidence="1">Bacterial flagellum</location>
    </subcellularLocation>
</comment>
<keyword evidence="2" id="KW-0975">Bacterial flagellum</keyword>
<evidence type="ECO:0000313" key="4">
    <source>
        <dbReference type="Proteomes" id="UP000000374"/>
    </source>
</evidence>
<evidence type="ECO:0000256" key="2">
    <source>
        <dbReference type="ARBA" id="ARBA00023143"/>
    </source>
</evidence>
<protein>
    <submittedName>
        <fullName evidence="3">Flagellin</fullName>
    </submittedName>
</protein>
<dbReference type="Pfam" id="PF07196">
    <property type="entry name" value="Flagellin_IN"/>
    <property type="match status" value="1"/>
</dbReference>
<sequence length="101" mass="9966">MYGNYQNTAANGSGAAANAAGWGSNGVTAGISTVNGALGTGNFTIGRGSTAHAMADLIHRESANTGVTASARTEVQLQFTVAGAYTFQLRSDNAPSGAALG</sequence>
<dbReference type="AlphaFoldDB" id="A1WR41"/>
<dbReference type="GO" id="GO:0009288">
    <property type="term" value="C:bacterial-type flagellum"/>
    <property type="evidence" value="ECO:0007669"/>
    <property type="project" value="UniProtKB-SubCell"/>
</dbReference>
<dbReference type="Proteomes" id="UP000000374">
    <property type="component" value="Chromosome"/>
</dbReference>
<dbReference type="STRING" id="391735.Veis_4395"/>
<accession>A1WR41</accession>
<proteinExistence type="predicted"/>
<dbReference type="KEGG" id="vei:Veis_4395"/>
<reference evidence="4" key="1">
    <citation type="submission" date="2006-12" db="EMBL/GenBank/DDBJ databases">
        <title>Complete sequence of chromosome 1 of Verminephrobacter eiseniae EF01-2.</title>
        <authorList>
            <person name="Copeland A."/>
            <person name="Lucas S."/>
            <person name="Lapidus A."/>
            <person name="Barry K."/>
            <person name="Detter J.C."/>
            <person name="Glavina del Rio T."/>
            <person name="Dalin E."/>
            <person name="Tice H."/>
            <person name="Pitluck S."/>
            <person name="Chertkov O."/>
            <person name="Brettin T."/>
            <person name="Bruce D."/>
            <person name="Han C."/>
            <person name="Tapia R."/>
            <person name="Gilna P."/>
            <person name="Schmutz J."/>
            <person name="Larimer F."/>
            <person name="Land M."/>
            <person name="Hauser L."/>
            <person name="Kyrpides N."/>
            <person name="Kim E."/>
            <person name="Stahl D."/>
            <person name="Richardson P."/>
        </authorList>
    </citation>
    <scope>NUCLEOTIDE SEQUENCE [LARGE SCALE GENOMIC DNA]</scope>
    <source>
        <strain evidence="4">EF01-2</strain>
    </source>
</reference>
<dbReference type="HOGENOM" id="CLU_2290482_0_0_4"/>
<keyword evidence="3" id="KW-0969">Cilium</keyword>
<name>A1WR41_VEREI</name>
<keyword evidence="4" id="KW-1185">Reference proteome</keyword>
<evidence type="ECO:0000256" key="1">
    <source>
        <dbReference type="ARBA" id="ARBA00004365"/>
    </source>
</evidence>
<dbReference type="eggNOG" id="COG1344">
    <property type="taxonomic scope" value="Bacteria"/>
</dbReference>